<reference evidence="2 3" key="1">
    <citation type="journal article" date="2019" name="Commun. Biol.">
        <title>The bagworm genome reveals a unique fibroin gene that provides high tensile strength.</title>
        <authorList>
            <person name="Kono N."/>
            <person name="Nakamura H."/>
            <person name="Ohtoshi R."/>
            <person name="Tomita M."/>
            <person name="Numata K."/>
            <person name="Arakawa K."/>
        </authorList>
    </citation>
    <scope>NUCLEOTIDE SEQUENCE [LARGE SCALE GENOMIC DNA]</scope>
</reference>
<dbReference type="EMBL" id="BGZK01000076">
    <property type="protein sequence ID" value="GBP16012.1"/>
    <property type="molecule type" value="Genomic_DNA"/>
</dbReference>
<feature type="region of interest" description="Disordered" evidence="1">
    <location>
        <begin position="166"/>
        <end position="188"/>
    </location>
</feature>
<comment type="caution">
    <text evidence="2">The sequence shown here is derived from an EMBL/GenBank/DDBJ whole genome shotgun (WGS) entry which is preliminary data.</text>
</comment>
<dbReference type="AlphaFoldDB" id="A0A4C1TPV6"/>
<keyword evidence="3" id="KW-1185">Reference proteome</keyword>
<evidence type="ECO:0000313" key="3">
    <source>
        <dbReference type="Proteomes" id="UP000299102"/>
    </source>
</evidence>
<feature type="region of interest" description="Disordered" evidence="1">
    <location>
        <begin position="1"/>
        <end position="26"/>
    </location>
</feature>
<evidence type="ECO:0000256" key="1">
    <source>
        <dbReference type="SAM" id="MobiDB-lite"/>
    </source>
</evidence>
<evidence type="ECO:0000313" key="2">
    <source>
        <dbReference type="EMBL" id="GBP16012.1"/>
    </source>
</evidence>
<dbReference type="Proteomes" id="UP000299102">
    <property type="component" value="Unassembled WGS sequence"/>
</dbReference>
<name>A0A4C1TPV6_EUMVA</name>
<proteinExistence type="predicted"/>
<accession>A0A4C1TPV6</accession>
<organism evidence="2 3">
    <name type="scientific">Eumeta variegata</name>
    <name type="common">Bagworm moth</name>
    <name type="synonym">Eumeta japonica</name>
    <dbReference type="NCBI Taxonomy" id="151549"/>
    <lineage>
        <taxon>Eukaryota</taxon>
        <taxon>Metazoa</taxon>
        <taxon>Ecdysozoa</taxon>
        <taxon>Arthropoda</taxon>
        <taxon>Hexapoda</taxon>
        <taxon>Insecta</taxon>
        <taxon>Pterygota</taxon>
        <taxon>Neoptera</taxon>
        <taxon>Endopterygota</taxon>
        <taxon>Lepidoptera</taxon>
        <taxon>Glossata</taxon>
        <taxon>Ditrysia</taxon>
        <taxon>Tineoidea</taxon>
        <taxon>Psychidae</taxon>
        <taxon>Oiketicinae</taxon>
        <taxon>Eumeta</taxon>
    </lineage>
</organism>
<sequence length="310" mass="33821">MPIGLAEGWSISRENRVPRTPAGGQTKVCPRENLPRSALRCAALSTRPEIAEDGFTCVYKHRCTPAPALRVRGRLASRALRPSVIDGSIKKIATIDASPGCRERDSRLVARICRGFCVCSSRGRRRTPTGRAHAAARPTTADGRGAILVTHSTDGFDISDDIAQFENSTPRKRRKTRAEKIPPSTTPEGVYANRVRRVKANKTRKSEICKQVYSIIFVQIKKNLRSNLFAARVHDYPNGLAGKTLALGVHITSPEGARPRPFAPWLSFVVVTNRFKFAASVCRPVAPADAHARTAPSPAFAGGARRLIVV</sequence>
<protein>
    <submittedName>
        <fullName evidence="2">Uncharacterized protein</fullName>
    </submittedName>
</protein>
<gene>
    <name evidence="2" type="ORF">EVAR_94357_1</name>
</gene>